<dbReference type="EMBL" id="CALNXI010000699">
    <property type="protein sequence ID" value="CAH3035419.1"/>
    <property type="molecule type" value="Genomic_DNA"/>
</dbReference>
<protein>
    <recommendedName>
        <fullName evidence="7">Ran GTPase activating protein 1</fullName>
    </recommendedName>
</protein>
<keyword evidence="2" id="KW-0433">Leucine-rich repeat</keyword>
<keyword evidence="3" id="KW-0677">Repeat</keyword>
<evidence type="ECO:0000256" key="3">
    <source>
        <dbReference type="ARBA" id="ARBA00022737"/>
    </source>
</evidence>
<evidence type="ECO:0000256" key="4">
    <source>
        <dbReference type="SAM" id="MobiDB-lite"/>
    </source>
</evidence>
<gene>
    <name evidence="5" type="ORF">PEVE_00039519</name>
</gene>
<dbReference type="InterPro" id="IPR032675">
    <property type="entry name" value="LRR_dom_sf"/>
</dbReference>
<dbReference type="Pfam" id="PF13516">
    <property type="entry name" value="LRR_6"/>
    <property type="match status" value="4"/>
</dbReference>
<evidence type="ECO:0008006" key="7">
    <source>
        <dbReference type="Google" id="ProtNLM"/>
    </source>
</evidence>
<sequence length="530" mass="56375">MQNILTRNGIPTVSLEELGTGCETFPLSLGNSGNLYVQPREHSVALSSAEASLCRGSLCGAERSSGVCYHSKQEWMVINDYLVETVKLSTSRQAHSAEAPLCRPHAWKMAGTKDDVQGVAELLAKTKVEQVNVVSFKGKSFKLDSEDDAVEVVNVIKASKDVQALCLEGNTIGVDAAKAIGEALSTRKELERALWSDIFTGRLRSEIPLALGHLSDGVITANAQLVELDLSDNAFGPDGVKACVKLLTSKACYSLKTLKLNNNGLGVGGGKILSKALIDCHKTSSDAGTPLQLQVFISGRNRLENPGATSLAEAFQTIGSLEEVQMPQNGILHEGIAALAEAFKSNPNLKILNLNDNTFTSKGATAMAKVLPSLKNLEVINFGDCLVKTEGAKALAKSLRTSVNNLKELNLSFDEINKEGALAIVEALESKDSLKKLELNGNAIGEDGIEEVKGWLESNGRLDALGSLSDDEGEVDDDEDEEGDEELGGGDSDDGEAGDELNLSVTGVSLKPESPLLGTDEEIEKELIKV</sequence>
<evidence type="ECO:0000256" key="1">
    <source>
        <dbReference type="ARBA" id="ARBA00022468"/>
    </source>
</evidence>
<dbReference type="CDD" id="cd00116">
    <property type="entry name" value="LRR_RI"/>
    <property type="match status" value="1"/>
</dbReference>
<feature type="region of interest" description="Disordered" evidence="4">
    <location>
        <begin position="463"/>
        <end position="530"/>
    </location>
</feature>
<keyword evidence="6" id="KW-1185">Reference proteome</keyword>
<comment type="caution">
    <text evidence="5">The sequence shown here is derived from an EMBL/GenBank/DDBJ whole genome shotgun (WGS) entry which is preliminary data.</text>
</comment>
<dbReference type="Proteomes" id="UP001159427">
    <property type="component" value="Unassembled WGS sequence"/>
</dbReference>
<proteinExistence type="predicted"/>
<dbReference type="PANTHER" id="PTHR24113:SF12">
    <property type="entry name" value="RAN GTPASE-ACTIVATING PROTEIN 1"/>
    <property type="match status" value="1"/>
</dbReference>
<dbReference type="Gene3D" id="3.80.10.10">
    <property type="entry name" value="Ribonuclease Inhibitor"/>
    <property type="match status" value="1"/>
</dbReference>
<evidence type="ECO:0000313" key="5">
    <source>
        <dbReference type="EMBL" id="CAH3035419.1"/>
    </source>
</evidence>
<keyword evidence="1" id="KW-0343">GTPase activation</keyword>
<dbReference type="InterPro" id="IPR001611">
    <property type="entry name" value="Leu-rich_rpt"/>
</dbReference>
<feature type="non-terminal residue" evidence="5">
    <location>
        <position position="530"/>
    </location>
</feature>
<name>A0ABN8MTE4_9CNID</name>
<dbReference type="InterPro" id="IPR027038">
    <property type="entry name" value="RanGap"/>
</dbReference>
<evidence type="ECO:0000256" key="2">
    <source>
        <dbReference type="ARBA" id="ARBA00022614"/>
    </source>
</evidence>
<reference evidence="5 6" key="1">
    <citation type="submission" date="2022-05" db="EMBL/GenBank/DDBJ databases">
        <authorList>
            <consortium name="Genoscope - CEA"/>
            <person name="William W."/>
        </authorList>
    </citation>
    <scope>NUCLEOTIDE SEQUENCE [LARGE SCALE GENOMIC DNA]</scope>
</reference>
<organism evidence="5 6">
    <name type="scientific">Porites evermanni</name>
    <dbReference type="NCBI Taxonomy" id="104178"/>
    <lineage>
        <taxon>Eukaryota</taxon>
        <taxon>Metazoa</taxon>
        <taxon>Cnidaria</taxon>
        <taxon>Anthozoa</taxon>
        <taxon>Hexacorallia</taxon>
        <taxon>Scleractinia</taxon>
        <taxon>Fungiina</taxon>
        <taxon>Poritidae</taxon>
        <taxon>Porites</taxon>
    </lineage>
</organism>
<evidence type="ECO:0000313" key="6">
    <source>
        <dbReference type="Proteomes" id="UP001159427"/>
    </source>
</evidence>
<dbReference type="SMART" id="SM00368">
    <property type="entry name" value="LRR_RI"/>
    <property type="match status" value="8"/>
</dbReference>
<accession>A0ABN8MTE4</accession>
<dbReference type="PANTHER" id="PTHR24113">
    <property type="entry name" value="RAN GTPASE-ACTIVATING PROTEIN 1"/>
    <property type="match status" value="1"/>
</dbReference>
<dbReference type="SUPFAM" id="SSF52047">
    <property type="entry name" value="RNI-like"/>
    <property type="match status" value="1"/>
</dbReference>
<feature type="compositionally biased region" description="Acidic residues" evidence="4">
    <location>
        <begin position="469"/>
        <end position="499"/>
    </location>
</feature>